<feature type="transmembrane region" description="Helical" evidence="12">
    <location>
        <begin position="6"/>
        <end position="27"/>
    </location>
</feature>
<keyword evidence="9 11" id="KW-0496">Mitochondrion</keyword>
<proteinExistence type="inferred from homology"/>
<evidence type="ECO:0000256" key="5">
    <source>
        <dbReference type="ARBA" id="ARBA00022692"/>
    </source>
</evidence>
<dbReference type="GO" id="GO:0015078">
    <property type="term" value="F:proton transmembrane transporter activity"/>
    <property type="evidence" value="ECO:0007669"/>
    <property type="project" value="InterPro"/>
</dbReference>
<evidence type="ECO:0000256" key="7">
    <source>
        <dbReference type="ARBA" id="ARBA00022989"/>
    </source>
</evidence>
<evidence type="ECO:0000256" key="1">
    <source>
        <dbReference type="ARBA" id="ARBA00004304"/>
    </source>
</evidence>
<dbReference type="GO" id="GO:0015986">
    <property type="term" value="P:proton motive force-driven ATP synthesis"/>
    <property type="evidence" value="ECO:0007669"/>
    <property type="project" value="InterPro"/>
</dbReference>
<geneLocation type="mitochondrion" evidence="13"/>
<accession>A0AAU6PX68</accession>
<evidence type="ECO:0000256" key="8">
    <source>
        <dbReference type="ARBA" id="ARBA00023065"/>
    </source>
</evidence>
<reference evidence="13" key="1">
    <citation type="submission" date="2022-07" db="EMBL/GenBank/DDBJ databases">
        <title>Ophionereis sp WZD_zsw mitochondrion, complete genome.</title>
        <authorList>
            <person name="Deng Z."/>
            <person name="Liao X."/>
        </authorList>
    </citation>
    <scope>NUCLEOTIDE SEQUENCE</scope>
</reference>
<evidence type="ECO:0000256" key="3">
    <source>
        <dbReference type="ARBA" id="ARBA00022448"/>
    </source>
</evidence>
<keyword evidence="8 11" id="KW-0406">Ion transport</keyword>
<keyword evidence="4 11" id="KW-0138">CF(0)</keyword>
<evidence type="ECO:0000256" key="2">
    <source>
        <dbReference type="ARBA" id="ARBA00008892"/>
    </source>
</evidence>
<dbReference type="EMBL" id="ON974984">
    <property type="protein sequence ID" value="WYA84669.1"/>
    <property type="molecule type" value="Genomic_DNA"/>
</dbReference>
<protein>
    <recommendedName>
        <fullName evidence="11">ATP synthase complex subunit 8</fullName>
    </recommendedName>
</protein>
<dbReference type="InterPro" id="IPR001421">
    <property type="entry name" value="ATP8_metazoa"/>
</dbReference>
<gene>
    <name evidence="13" type="primary">atp8</name>
</gene>
<name>A0AAU6PX68_9ECHI</name>
<keyword evidence="10 12" id="KW-0472">Membrane</keyword>
<evidence type="ECO:0000256" key="10">
    <source>
        <dbReference type="ARBA" id="ARBA00023136"/>
    </source>
</evidence>
<evidence type="ECO:0000256" key="11">
    <source>
        <dbReference type="RuleBase" id="RU003661"/>
    </source>
</evidence>
<evidence type="ECO:0000256" key="9">
    <source>
        <dbReference type="ARBA" id="ARBA00023128"/>
    </source>
</evidence>
<dbReference type="Pfam" id="PF00895">
    <property type="entry name" value="ATP-synt_8"/>
    <property type="match status" value="1"/>
</dbReference>
<evidence type="ECO:0000256" key="6">
    <source>
        <dbReference type="ARBA" id="ARBA00022781"/>
    </source>
</evidence>
<dbReference type="GO" id="GO:0031966">
    <property type="term" value="C:mitochondrial membrane"/>
    <property type="evidence" value="ECO:0007669"/>
    <property type="project" value="UniProtKB-SubCell"/>
</dbReference>
<sequence>MPQLDFTLWLTNLILNWTLLLTIILMLNNYYSLNPNINSATTNLNINKNSSWNWN</sequence>
<evidence type="ECO:0000313" key="13">
    <source>
        <dbReference type="EMBL" id="WYA84669.1"/>
    </source>
</evidence>
<evidence type="ECO:0000256" key="12">
    <source>
        <dbReference type="SAM" id="Phobius"/>
    </source>
</evidence>
<comment type="subcellular location">
    <subcellularLocation>
        <location evidence="1 11">Mitochondrion membrane</location>
        <topology evidence="1 11">Single-pass membrane protein</topology>
    </subcellularLocation>
</comment>
<keyword evidence="5 11" id="KW-0812">Transmembrane</keyword>
<comment type="similarity">
    <text evidence="2 11">Belongs to the ATPase protein 8 family.</text>
</comment>
<evidence type="ECO:0000256" key="4">
    <source>
        <dbReference type="ARBA" id="ARBA00022547"/>
    </source>
</evidence>
<keyword evidence="7 12" id="KW-1133">Transmembrane helix</keyword>
<dbReference type="GO" id="GO:0045259">
    <property type="term" value="C:proton-transporting ATP synthase complex"/>
    <property type="evidence" value="ECO:0007669"/>
    <property type="project" value="UniProtKB-KW"/>
</dbReference>
<keyword evidence="6 11" id="KW-0375">Hydrogen ion transport</keyword>
<keyword evidence="3 11" id="KW-0813">Transport</keyword>
<organism evidence="13">
    <name type="scientific">Ophionereis sp</name>
    <dbReference type="NCBI Taxonomy" id="3135531"/>
    <lineage>
        <taxon>Eukaryota</taxon>
        <taxon>Metazoa</taxon>
        <taxon>Echinodermata</taxon>
        <taxon>Eleutherozoa</taxon>
        <taxon>Asterozoa</taxon>
        <taxon>Ophiuroidea</taxon>
        <taxon>Myophiuroidea</taxon>
        <taxon>Metophiurida</taxon>
        <taxon>Ophintegrida</taxon>
        <taxon>Amphilepidida</taxon>
        <taxon>Ophiurina</taxon>
        <taxon>Gnathophiurina</taxon>
        <taxon>Ophiactoidea</taxon>
        <taxon>Ophionereidae</taxon>
        <taxon>Ophionereis</taxon>
    </lineage>
</organism>
<dbReference type="AlphaFoldDB" id="A0AAU6PX68"/>